<dbReference type="Pfam" id="PF03992">
    <property type="entry name" value="ABM"/>
    <property type="match status" value="1"/>
</dbReference>
<protein>
    <recommendedName>
        <fullName evidence="1">ABM domain-containing protein</fullName>
    </recommendedName>
</protein>
<dbReference type="InterPro" id="IPR007138">
    <property type="entry name" value="ABM_dom"/>
</dbReference>
<name>A0A3E0VFG4_9MICO</name>
<evidence type="ECO:0000313" key="2">
    <source>
        <dbReference type="EMBL" id="RFA08110.1"/>
    </source>
</evidence>
<evidence type="ECO:0000259" key="1">
    <source>
        <dbReference type="PROSITE" id="PS51725"/>
    </source>
</evidence>
<sequence length="92" mass="10014">MILITGSATAHPEARDRLIALARKVSEATQGDEGCVSYTFAAALDSDAIIGVELWRDRAALDAHMRHEHTQRFIASLDGVLSDAPVMHETEL</sequence>
<comment type="caution">
    <text evidence="2">The sequence shown here is derived from an EMBL/GenBank/DDBJ whole genome shotgun (WGS) entry which is preliminary data.</text>
</comment>
<dbReference type="EMBL" id="NBWZ01000001">
    <property type="protein sequence ID" value="RFA08110.1"/>
    <property type="molecule type" value="Genomic_DNA"/>
</dbReference>
<keyword evidence="3" id="KW-1185">Reference proteome</keyword>
<reference evidence="2 3" key="1">
    <citation type="submission" date="2017-04" db="EMBL/GenBank/DDBJ databases">
        <title>Comparative genome analysis of Subtercola boreus.</title>
        <authorList>
            <person name="Cho Y.-J."/>
            <person name="Cho A."/>
            <person name="Kim O.-S."/>
            <person name="Lee J.-I."/>
        </authorList>
    </citation>
    <scope>NUCLEOTIDE SEQUENCE [LARGE SCALE GENOMIC DNA]</scope>
    <source>
        <strain evidence="2 3">K300</strain>
    </source>
</reference>
<organism evidence="2 3">
    <name type="scientific">Subtercola boreus</name>
    <dbReference type="NCBI Taxonomy" id="120213"/>
    <lineage>
        <taxon>Bacteria</taxon>
        <taxon>Bacillati</taxon>
        <taxon>Actinomycetota</taxon>
        <taxon>Actinomycetes</taxon>
        <taxon>Micrococcales</taxon>
        <taxon>Microbacteriaceae</taxon>
        <taxon>Subtercola</taxon>
    </lineage>
</organism>
<dbReference type="InterPro" id="IPR011008">
    <property type="entry name" value="Dimeric_a/b-barrel"/>
</dbReference>
<evidence type="ECO:0000313" key="3">
    <source>
        <dbReference type="Proteomes" id="UP000256486"/>
    </source>
</evidence>
<feature type="domain" description="ABM" evidence="1">
    <location>
        <begin position="2"/>
        <end position="92"/>
    </location>
</feature>
<dbReference type="RefSeq" id="WP_116413526.1">
    <property type="nucleotide sequence ID" value="NZ_NBWZ01000001.1"/>
</dbReference>
<dbReference type="PROSITE" id="PS51725">
    <property type="entry name" value="ABM"/>
    <property type="match status" value="1"/>
</dbReference>
<accession>A0A3E0VFG4</accession>
<dbReference type="AlphaFoldDB" id="A0A3E0VFG4"/>
<gene>
    <name evidence="2" type="ORF">B7R54_01930</name>
</gene>
<proteinExistence type="predicted"/>
<dbReference type="Gene3D" id="3.30.70.100">
    <property type="match status" value="1"/>
</dbReference>
<dbReference type="Proteomes" id="UP000256486">
    <property type="component" value="Unassembled WGS sequence"/>
</dbReference>
<dbReference type="SUPFAM" id="SSF54909">
    <property type="entry name" value="Dimeric alpha+beta barrel"/>
    <property type="match status" value="1"/>
</dbReference>
<dbReference type="OrthoDB" id="5244470at2"/>